<evidence type="ECO:0000256" key="2">
    <source>
        <dbReference type="SAM" id="SignalP"/>
    </source>
</evidence>
<gene>
    <name evidence="3" type="ORF">ABIE37_000592</name>
</gene>
<dbReference type="RefSeq" id="WP_354226567.1">
    <property type="nucleotide sequence ID" value="NZ_JBEPSN010000001.1"/>
</dbReference>
<organism evidence="3 4">
    <name type="scientific">Arthrobacter bambusae</name>
    <dbReference type="NCBI Taxonomy" id="1338426"/>
    <lineage>
        <taxon>Bacteria</taxon>
        <taxon>Bacillati</taxon>
        <taxon>Actinomycetota</taxon>
        <taxon>Actinomycetes</taxon>
        <taxon>Micrococcales</taxon>
        <taxon>Micrococcaceae</taxon>
        <taxon>Arthrobacter</taxon>
    </lineage>
</organism>
<evidence type="ECO:0000313" key="3">
    <source>
        <dbReference type="EMBL" id="MET4538837.1"/>
    </source>
</evidence>
<evidence type="ECO:0000313" key="4">
    <source>
        <dbReference type="Proteomes" id="UP001549307"/>
    </source>
</evidence>
<feature type="signal peptide" evidence="2">
    <location>
        <begin position="1"/>
        <end position="29"/>
    </location>
</feature>
<dbReference type="GeneID" id="92751556"/>
<comment type="caution">
    <text evidence="3">The sequence shown here is derived from an EMBL/GenBank/DDBJ whole genome shotgun (WGS) entry which is preliminary data.</text>
</comment>
<sequence length="388" mass="39761">MARSKQRWLPAGVIALVAAMAAVFGSVQAGATVSLPAKTADEILAMIARTEVRALSGTVEQTAALGLPEIPAAGPGIAPGAASAMELLTGSHTARVYLDGPSKARLQIMDRMAERDVVINGGGAWFYNSADNSATHLTAPQPSPAEVPSFAGPRPSLPPTSSTDRPSPDRPSPDMSSRDLPTPEAMASRFLAAIDDSTEVSVGDSSSVAGRSAYRLSLQPRSTATLVESVAIDVDAETGLPLGVEVRAKGQPDPAYSLAFTEVNLSTPDAALFEFTPPPGATVTEKALPAKPVPTMAAPGTPTPEGAPEHIRTRPTITGEGWDSVVALPAGSAPAGLTSNPQLSQALQPVDGGRALTTSLVSILILDDGRVYAGMVPLERLQSAAAAQ</sequence>
<reference evidence="3 4" key="1">
    <citation type="submission" date="2024-06" db="EMBL/GenBank/DDBJ databases">
        <title>Sorghum-associated microbial communities from plants grown in Nebraska, USA.</title>
        <authorList>
            <person name="Schachtman D."/>
        </authorList>
    </citation>
    <scope>NUCLEOTIDE SEQUENCE [LARGE SCALE GENOMIC DNA]</scope>
    <source>
        <strain evidence="3 4">3552</strain>
    </source>
</reference>
<dbReference type="SUPFAM" id="SSF89392">
    <property type="entry name" value="Prokaryotic lipoproteins and lipoprotein localization factors"/>
    <property type="match status" value="1"/>
</dbReference>
<accession>A0ABV2P252</accession>
<feature type="region of interest" description="Disordered" evidence="1">
    <location>
        <begin position="136"/>
        <end position="181"/>
    </location>
</feature>
<dbReference type="PANTHER" id="PTHR37507">
    <property type="entry name" value="SPORULATION PROTEIN YDCC"/>
    <property type="match status" value="1"/>
</dbReference>
<dbReference type="EMBL" id="JBEPSN010000001">
    <property type="protein sequence ID" value="MET4538837.1"/>
    <property type="molecule type" value="Genomic_DNA"/>
</dbReference>
<dbReference type="Proteomes" id="UP001549307">
    <property type="component" value="Unassembled WGS sequence"/>
</dbReference>
<evidence type="ECO:0000256" key="1">
    <source>
        <dbReference type="SAM" id="MobiDB-lite"/>
    </source>
</evidence>
<feature type="chain" id="PRO_5045807530" evidence="2">
    <location>
        <begin position="30"/>
        <end position="388"/>
    </location>
</feature>
<dbReference type="Gene3D" id="2.50.20.10">
    <property type="entry name" value="Lipoprotein localisation LolA/LolB/LppX"/>
    <property type="match status" value="1"/>
</dbReference>
<protein>
    <submittedName>
        <fullName evidence="3">Outer membrane lipoprotein-sorting protein</fullName>
    </submittedName>
</protein>
<keyword evidence="3" id="KW-0449">Lipoprotein</keyword>
<proteinExistence type="predicted"/>
<keyword evidence="4" id="KW-1185">Reference proteome</keyword>
<dbReference type="PANTHER" id="PTHR37507:SF2">
    <property type="entry name" value="SPORULATION PROTEIN YDCC"/>
    <property type="match status" value="1"/>
</dbReference>
<dbReference type="InterPro" id="IPR029046">
    <property type="entry name" value="LolA/LolB/LppX"/>
</dbReference>
<dbReference type="InterPro" id="IPR052944">
    <property type="entry name" value="Sporulation_related"/>
</dbReference>
<name>A0ABV2P252_9MICC</name>
<keyword evidence="2" id="KW-0732">Signal</keyword>